<evidence type="ECO:0000256" key="17">
    <source>
        <dbReference type="ARBA" id="ARBA00041964"/>
    </source>
</evidence>
<dbReference type="Pfam" id="PF00850">
    <property type="entry name" value="Hist_deacetyl"/>
    <property type="match status" value="1"/>
</dbReference>
<comment type="similarity">
    <text evidence="5">Belongs to the histone deacetylase family. HD type 1 subfamily.</text>
</comment>
<dbReference type="InterPro" id="IPR023801">
    <property type="entry name" value="His_deacetylse_dom"/>
</dbReference>
<dbReference type="SUPFAM" id="SSF52768">
    <property type="entry name" value="Arginase/deacetylase"/>
    <property type="match status" value="1"/>
</dbReference>
<keyword evidence="24" id="KW-1185">Reference proteome</keyword>
<keyword evidence="12" id="KW-0156">Chromatin regulator</keyword>
<evidence type="ECO:0000256" key="14">
    <source>
        <dbReference type="ARBA" id="ARBA00023163"/>
    </source>
</evidence>
<dbReference type="Proteomes" id="UP000653454">
    <property type="component" value="Unassembled WGS sequence"/>
</dbReference>
<keyword evidence="13" id="KW-0805">Transcription regulation</keyword>
<evidence type="ECO:0000256" key="6">
    <source>
        <dbReference type="ARBA" id="ARBA00012111"/>
    </source>
</evidence>
<comment type="subcellular location">
    <subcellularLocation>
        <location evidence="3">Chromosome</location>
    </subcellularLocation>
    <subcellularLocation>
        <location evidence="4">Cytoplasm</location>
    </subcellularLocation>
    <subcellularLocation>
        <location evidence="2">Nucleus</location>
    </subcellularLocation>
</comment>
<dbReference type="GO" id="GO:0141221">
    <property type="term" value="F:histone deacetylase activity, hydrolytic mechanism"/>
    <property type="evidence" value="ECO:0007669"/>
    <property type="project" value="UniProtKB-EC"/>
</dbReference>
<dbReference type="Gene3D" id="3.40.800.20">
    <property type="entry name" value="Histone deacetylase domain"/>
    <property type="match status" value="1"/>
</dbReference>
<dbReference type="InterPro" id="IPR023696">
    <property type="entry name" value="Ureohydrolase_dom_sf"/>
</dbReference>
<evidence type="ECO:0000313" key="23">
    <source>
        <dbReference type="EMBL" id="CAG9104337.1"/>
    </source>
</evidence>
<name>A0A8S4DQ23_PLUXY</name>
<evidence type="ECO:0000256" key="2">
    <source>
        <dbReference type="ARBA" id="ARBA00004123"/>
    </source>
</evidence>
<proteinExistence type="inferred from homology"/>
<sequence>MVVNSKPASYEDLKDFHSELYLDHLKTIQDVDDEYETTPQDEEYGLGYDCPPISQMFELVSQLAGGSITAARCLTLGLCSVAINWCGGWHHAGRFGAEGFCYVNDIVLAIGVLRKKYPKVLYIDLDVHHGNGVEDAFNLSKTVFTLSFHKHEPGFYPGTGSVGDVGSLVGKGYCCNVPLHAHYSDETFVYVLKGVGRDYGSPRATILTYFFRFLNIH</sequence>
<dbReference type="EC" id="3.5.1.98" evidence="6"/>
<keyword evidence="15" id="KW-0539">Nucleus</keyword>
<evidence type="ECO:0000256" key="12">
    <source>
        <dbReference type="ARBA" id="ARBA00022853"/>
    </source>
</evidence>
<keyword evidence="9" id="KW-0678">Repressor</keyword>
<evidence type="ECO:0000256" key="10">
    <source>
        <dbReference type="ARBA" id="ARBA00022723"/>
    </source>
</evidence>
<dbReference type="AlphaFoldDB" id="A0A8S4DQ23"/>
<evidence type="ECO:0000259" key="22">
    <source>
        <dbReference type="Pfam" id="PF00850"/>
    </source>
</evidence>
<evidence type="ECO:0000313" key="24">
    <source>
        <dbReference type="Proteomes" id="UP000653454"/>
    </source>
</evidence>
<evidence type="ECO:0000256" key="9">
    <source>
        <dbReference type="ARBA" id="ARBA00022491"/>
    </source>
</evidence>
<comment type="catalytic activity">
    <reaction evidence="19">
        <text>N(6)-acetyl-L-lysyl-[protein] + H2O = L-lysyl-[protein] + acetate</text>
        <dbReference type="Rhea" id="RHEA:58108"/>
        <dbReference type="Rhea" id="RHEA-COMP:9752"/>
        <dbReference type="Rhea" id="RHEA-COMP:10731"/>
        <dbReference type="ChEBI" id="CHEBI:15377"/>
        <dbReference type="ChEBI" id="CHEBI:29969"/>
        <dbReference type="ChEBI" id="CHEBI:30089"/>
        <dbReference type="ChEBI" id="CHEBI:61930"/>
    </reaction>
    <physiologicalReaction direction="left-to-right" evidence="19">
        <dbReference type="Rhea" id="RHEA:58109"/>
    </physiologicalReaction>
</comment>
<protein>
    <recommendedName>
        <fullName evidence="16">Histone deacetylase 8</fullName>
        <ecNumber evidence="6">3.5.1.98</ecNumber>
    </recommendedName>
    <alternativeName>
        <fullName evidence="17">Protein deacetylase HDAC8</fullName>
    </alternativeName>
    <alternativeName>
        <fullName evidence="18">Protein decrotonylase HDAC8</fullName>
    </alternativeName>
</protein>
<evidence type="ECO:0000256" key="21">
    <source>
        <dbReference type="ARBA" id="ARBA00049416"/>
    </source>
</evidence>
<evidence type="ECO:0000256" key="16">
    <source>
        <dbReference type="ARBA" id="ARBA00040347"/>
    </source>
</evidence>
<evidence type="ECO:0000256" key="4">
    <source>
        <dbReference type="ARBA" id="ARBA00004496"/>
    </source>
</evidence>
<evidence type="ECO:0000256" key="20">
    <source>
        <dbReference type="ARBA" id="ARBA00049193"/>
    </source>
</evidence>
<dbReference type="PANTHER" id="PTHR10625">
    <property type="entry name" value="HISTONE DEACETYLASE HDAC1-RELATED"/>
    <property type="match status" value="1"/>
</dbReference>
<dbReference type="PRINTS" id="PR01271">
    <property type="entry name" value="HISDACETLASE"/>
</dbReference>
<dbReference type="GO" id="GO:0005634">
    <property type="term" value="C:nucleus"/>
    <property type="evidence" value="ECO:0007669"/>
    <property type="project" value="UniProtKB-SubCell"/>
</dbReference>
<comment type="catalytic activity">
    <reaction evidence="20">
        <text>N(6)-(2E)-butenoyl-L-lysyl-[protein] + H2O = (2E)-2-butenoate + L-lysyl-[protein]</text>
        <dbReference type="Rhea" id="RHEA:69172"/>
        <dbReference type="Rhea" id="RHEA-COMP:9752"/>
        <dbReference type="Rhea" id="RHEA-COMP:13707"/>
        <dbReference type="ChEBI" id="CHEBI:15377"/>
        <dbReference type="ChEBI" id="CHEBI:29969"/>
        <dbReference type="ChEBI" id="CHEBI:35899"/>
        <dbReference type="ChEBI" id="CHEBI:137954"/>
    </reaction>
    <physiologicalReaction direction="left-to-right" evidence="20">
        <dbReference type="Rhea" id="RHEA:69173"/>
    </physiologicalReaction>
</comment>
<accession>A0A8S4DQ23</accession>
<evidence type="ECO:0000256" key="15">
    <source>
        <dbReference type="ARBA" id="ARBA00023242"/>
    </source>
</evidence>
<evidence type="ECO:0000256" key="18">
    <source>
        <dbReference type="ARBA" id="ARBA00042783"/>
    </source>
</evidence>
<comment type="cofactor">
    <cofactor evidence="1">
        <name>a divalent metal cation</name>
        <dbReference type="ChEBI" id="CHEBI:60240"/>
    </cofactor>
</comment>
<dbReference type="EMBL" id="CAJHNJ030000008">
    <property type="protein sequence ID" value="CAG9104337.1"/>
    <property type="molecule type" value="Genomic_DNA"/>
</dbReference>
<organism evidence="23 24">
    <name type="scientific">Plutella xylostella</name>
    <name type="common">Diamondback moth</name>
    <name type="synonym">Plutella maculipennis</name>
    <dbReference type="NCBI Taxonomy" id="51655"/>
    <lineage>
        <taxon>Eukaryota</taxon>
        <taxon>Metazoa</taxon>
        <taxon>Ecdysozoa</taxon>
        <taxon>Arthropoda</taxon>
        <taxon>Hexapoda</taxon>
        <taxon>Insecta</taxon>
        <taxon>Pterygota</taxon>
        <taxon>Neoptera</taxon>
        <taxon>Endopterygota</taxon>
        <taxon>Lepidoptera</taxon>
        <taxon>Glossata</taxon>
        <taxon>Ditrysia</taxon>
        <taxon>Yponomeutoidea</taxon>
        <taxon>Plutellidae</taxon>
        <taxon>Plutella</taxon>
    </lineage>
</organism>
<dbReference type="InterPro" id="IPR000286">
    <property type="entry name" value="HDACs"/>
</dbReference>
<evidence type="ECO:0000256" key="8">
    <source>
        <dbReference type="ARBA" id="ARBA00022490"/>
    </source>
</evidence>
<comment type="caution">
    <text evidence="23">The sequence shown here is derived from an EMBL/GenBank/DDBJ whole genome shotgun (WGS) entry which is preliminary data.</text>
</comment>
<evidence type="ECO:0000256" key="7">
    <source>
        <dbReference type="ARBA" id="ARBA00022454"/>
    </source>
</evidence>
<evidence type="ECO:0000256" key="3">
    <source>
        <dbReference type="ARBA" id="ARBA00004286"/>
    </source>
</evidence>
<keyword evidence="8" id="KW-0963">Cytoplasm</keyword>
<dbReference type="GO" id="GO:0005694">
    <property type="term" value="C:chromosome"/>
    <property type="evidence" value="ECO:0007669"/>
    <property type="project" value="UniProtKB-SubCell"/>
</dbReference>
<evidence type="ECO:0000256" key="13">
    <source>
        <dbReference type="ARBA" id="ARBA00023015"/>
    </source>
</evidence>
<evidence type="ECO:0000256" key="1">
    <source>
        <dbReference type="ARBA" id="ARBA00001968"/>
    </source>
</evidence>
<gene>
    <name evidence="23" type="ORF">PLXY2_LOCUS3177</name>
</gene>
<keyword evidence="14" id="KW-0804">Transcription</keyword>
<reference evidence="23" key="1">
    <citation type="submission" date="2020-11" db="EMBL/GenBank/DDBJ databases">
        <authorList>
            <person name="Whiteford S."/>
        </authorList>
    </citation>
    <scope>NUCLEOTIDE SEQUENCE</scope>
</reference>
<evidence type="ECO:0000256" key="11">
    <source>
        <dbReference type="ARBA" id="ARBA00022801"/>
    </source>
</evidence>
<dbReference type="PANTHER" id="PTHR10625:SF14">
    <property type="entry name" value="HISTONE DEACETYLASE 8"/>
    <property type="match status" value="1"/>
</dbReference>
<dbReference type="PRINTS" id="PR01270">
    <property type="entry name" value="HDASUPER"/>
</dbReference>
<comment type="catalytic activity">
    <reaction evidence="21">
        <text>N(6)-acetyl-L-lysyl-[histone] + H2O = L-lysyl-[histone] + acetate</text>
        <dbReference type="Rhea" id="RHEA:58196"/>
        <dbReference type="Rhea" id="RHEA-COMP:9845"/>
        <dbReference type="Rhea" id="RHEA-COMP:11338"/>
        <dbReference type="ChEBI" id="CHEBI:15377"/>
        <dbReference type="ChEBI" id="CHEBI:29969"/>
        <dbReference type="ChEBI" id="CHEBI:30089"/>
        <dbReference type="ChEBI" id="CHEBI:61930"/>
        <dbReference type="EC" id="3.5.1.98"/>
    </reaction>
    <physiologicalReaction direction="left-to-right" evidence="21">
        <dbReference type="Rhea" id="RHEA:58197"/>
    </physiologicalReaction>
</comment>
<dbReference type="InterPro" id="IPR003084">
    <property type="entry name" value="HDAC_I/II"/>
</dbReference>
<keyword evidence="7" id="KW-0158">Chromosome</keyword>
<dbReference type="GO" id="GO:0005737">
    <property type="term" value="C:cytoplasm"/>
    <property type="evidence" value="ECO:0007669"/>
    <property type="project" value="UniProtKB-SubCell"/>
</dbReference>
<evidence type="ECO:0000256" key="19">
    <source>
        <dbReference type="ARBA" id="ARBA00049136"/>
    </source>
</evidence>
<keyword evidence="10" id="KW-0479">Metal-binding</keyword>
<dbReference type="GO" id="GO:0031507">
    <property type="term" value="P:heterochromatin formation"/>
    <property type="evidence" value="ECO:0007669"/>
    <property type="project" value="TreeGrafter"/>
</dbReference>
<dbReference type="InterPro" id="IPR037138">
    <property type="entry name" value="His_deacetylse_dom_sf"/>
</dbReference>
<evidence type="ECO:0000256" key="5">
    <source>
        <dbReference type="ARBA" id="ARBA00006457"/>
    </source>
</evidence>
<keyword evidence="11" id="KW-0378">Hydrolase</keyword>
<dbReference type="GO" id="GO:0046872">
    <property type="term" value="F:metal ion binding"/>
    <property type="evidence" value="ECO:0007669"/>
    <property type="project" value="UniProtKB-KW"/>
</dbReference>
<feature type="domain" description="Histone deacetylase" evidence="22">
    <location>
        <begin position="3"/>
        <end position="193"/>
    </location>
</feature>